<gene>
    <name evidence="1" type="ORF">CPELLU_LOCUS18758</name>
</gene>
<reference evidence="1" key="1">
    <citation type="submission" date="2021-06" db="EMBL/GenBank/DDBJ databases">
        <authorList>
            <person name="Kallberg Y."/>
            <person name="Tangrot J."/>
            <person name="Rosling A."/>
        </authorList>
    </citation>
    <scope>NUCLEOTIDE SEQUENCE</scope>
    <source>
        <strain evidence="1">FL966</strain>
    </source>
</reference>
<evidence type="ECO:0000313" key="1">
    <source>
        <dbReference type="EMBL" id="CAG8812138.1"/>
    </source>
</evidence>
<sequence>QSNNIQIVATSNSSIDQISAIDININKIVPDINTNHILATNINLNKIASDINTIQIVATEV</sequence>
<feature type="non-terminal residue" evidence="1">
    <location>
        <position position="61"/>
    </location>
</feature>
<name>A0A9N9K5G7_9GLOM</name>
<evidence type="ECO:0000313" key="2">
    <source>
        <dbReference type="Proteomes" id="UP000789759"/>
    </source>
</evidence>
<dbReference type="Proteomes" id="UP000789759">
    <property type="component" value="Unassembled WGS sequence"/>
</dbReference>
<keyword evidence="2" id="KW-1185">Reference proteome</keyword>
<protein>
    <submittedName>
        <fullName evidence="1">19501_t:CDS:1</fullName>
    </submittedName>
</protein>
<comment type="caution">
    <text evidence="1">The sequence shown here is derived from an EMBL/GenBank/DDBJ whole genome shotgun (WGS) entry which is preliminary data.</text>
</comment>
<dbReference type="EMBL" id="CAJVQA010039543">
    <property type="protein sequence ID" value="CAG8812138.1"/>
    <property type="molecule type" value="Genomic_DNA"/>
</dbReference>
<organism evidence="1 2">
    <name type="scientific">Cetraspora pellucida</name>
    <dbReference type="NCBI Taxonomy" id="1433469"/>
    <lineage>
        <taxon>Eukaryota</taxon>
        <taxon>Fungi</taxon>
        <taxon>Fungi incertae sedis</taxon>
        <taxon>Mucoromycota</taxon>
        <taxon>Glomeromycotina</taxon>
        <taxon>Glomeromycetes</taxon>
        <taxon>Diversisporales</taxon>
        <taxon>Gigasporaceae</taxon>
        <taxon>Cetraspora</taxon>
    </lineage>
</organism>
<dbReference type="AlphaFoldDB" id="A0A9N9K5G7"/>
<proteinExistence type="predicted"/>
<accession>A0A9N9K5G7</accession>
<feature type="non-terminal residue" evidence="1">
    <location>
        <position position="1"/>
    </location>
</feature>